<dbReference type="PROSITE" id="PS50994">
    <property type="entry name" value="INTEGRASE"/>
    <property type="match status" value="1"/>
</dbReference>
<dbReference type="AlphaFoldDB" id="A0A963YP97"/>
<dbReference type="InterPro" id="IPR053392">
    <property type="entry name" value="Transposase_IS30-like"/>
</dbReference>
<reference evidence="3" key="1">
    <citation type="journal article" date="2021" name="Microorganisms">
        <title>Acidisoma silvae sp. nov. and Acidisomacellulosilytica sp. nov., Two Acidophilic Bacteria Isolated from Decaying Wood, Hydrolyzing Cellulose and Producing Poly-3-hydroxybutyrate.</title>
        <authorList>
            <person name="Mieszkin S."/>
            <person name="Pouder E."/>
            <person name="Uroz S."/>
            <person name="Simon-Colin C."/>
            <person name="Alain K."/>
        </authorList>
    </citation>
    <scope>NUCLEOTIDE SEQUENCE</scope>
    <source>
        <strain evidence="3">HW T2.11</strain>
    </source>
</reference>
<accession>A0A963YP97</accession>
<dbReference type="GO" id="GO:0006310">
    <property type="term" value="P:DNA recombination"/>
    <property type="evidence" value="ECO:0007669"/>
    <property type="project" value="UniProtKB-KW"/>
</dbReference>
<dbReference type="SUPFAM" id="SSF53098">
    <property type="entry name" value="Ribonuclease H-like"/>
    <property type="match status" value="1"/>
</dbReference>
<dbReference type="GO" id="GO:0015074">
    <property type="term" value="P:DNA integration"/>
    <property type="evidence" value="ECO:0007669"/>
    <property type="project" value="InterPro"/>
</dbReference>
<dbReference type="Gene3D" id="3.30.420.10">
    <property type="entry name" value="Ribonuclease H-like superfamily/Ribonuclease H"/>
    <property type="match status" value="1"/>
</dbReference>
<dbReference type="RefSeq" id="WP_227320197.1">
    <property type="nucleotide sequence ID" value="NZ_JAESVB010000002.1"/>
</dbReference>
<name>A0A963YP97_9PROT</name>
<keyword evidence="4" id="KW-1185">Reference proteome</keyword>
<sequence length="335" mass="37915">MGRHYDQLGVEERCEIARLRASGASIRQVAAALDRAPSSICRELKRNTGSGLKAQIYKPGHAQDQTSARRWSGSRLERDTALREQVLAALAKGWSPEQVSGRLKQEQGQAVIGHESIYRFIYAQLKRTNDRAWRHYLPQARAKRGRRGRRGGSPASFIQHRVALSQRPADALPRLQPGHWEADFMLFSTYGQSVLVLHERTSRLTALVKTKTRKASPTAKTLKGLLSPLPPSLKQSLTFDNGTEFAEHYRIGLDTYFCDPHAPWQKGGVENAIGRIRRFLPRKTDLLGLTQEQICAIARTYNHTPRQCLDFLTPAEVFSRVLHFKRESTFPPSRE</sequence>
<dbReference type="InterPro" id="IPR025246">
    <property type="entry name" value="IS30-like_HTH"/>
</dbReference>
<evidence type="ECO:0000313" key="4">
    <source>
        <dbReference type="Proteomes" id="UP000708298"/>
    </source>
</evidence>
<dbReference type="GO" id="GO:0005829">
    <property type="term" value="C:cytosol"/>
    <property type="evidence" value="ECO:0007669"/>
    <property type="project" value="TreeGrafter"/>
</dbReference>
<dbReference type="InterPro" id="IPR051917">
    <property type="entry name" value="Transposase-Integrase"/>
</dbReference>
<evidence type="ECO:0000313" key="3">
    <source>
        <dbReference type="EMBL" id="MCB8874525.1"/>
    </source>
</evidence>
<proteinExistence type="predicted"/>
<dbReference type="GO" id="GO:0003676">
    <property type="term" value="F:nucleic acid binding"/>
    <property type="evidence" value="ECO:0007669"/>
    <property type="project" value="InterPro"/>
</dbReference>
<keyword evidence="1" id="KW-0233">DNA recombination</keyword>
<dbReference type="InterPro" id="IPR001584">
    <property type="entry name" value="Integrase_cat-core"/>
</dbReference>
<dbReference type="NCBIfam" id="NF033563">
    <property type="entry name" value="transpos_IS30"/>
    <property type="match status" value="1"/>
</dbReference>
<gene>
    <name evidence="3" type="ORF">ASILVAE211_04950</name>
</gene>
<dbReference type="Proteomes" id="UP000708298">
    <property type="component" value="Unassembled WGS sequence"/>
</dbReference>
<dbReference type="Pfam" id="PF13936">
    <property type="entry name" value="HTH_38"/>
    <property type="match status" value="1"/>
</dbReference>
<dbReference type="InterPro" id="IPR012337">
    <property type="entry name" value="RNaseH-like_sf"/>
</dbReference>
<reference evidence="3" key="2">
    <citation type="submission" date="2021-01" db="EMBL/GenBank/DDBJ databases">
        <authorList>
            <person name="Mieszkin S."/>
            <person name="Pouder E."/>
            <person name="Alain K."/>
        </authorList>
    </citation>
    <scope>NUCLEOTIDE SEQUENCE</scope>
    <source>
        <strain evidence="3">HW T2.11</strain>
    </source>
</reference>
<dbReference type="EMBL" id="JAESVB010000002">
    <property type="protein sequence ID" value="MCB8874525.1"/>
    <property type="molecule type" value="Genomic_DNA"/>
</dbReference>
<dbReference type="PANTHER" id="PTHR10948">
    <property type="entry name" value="TRANSPOSASE"/>
    <property type="match status" value="1"/>
</dbReference>
<evidence type="ECO:0000256" key="1">
    <source>
        <dbReference type="ARBA" id="ARBA00023172"/>
    </source>
</evidence>
<dbReference type="InterPro" id="IPR036397">
    <property type="entry name" value="RNaseH_sf"/>
</dbReference>
<protein>
    <submittedName>
        <fullName evidence="3">IS30 family transposase</fullName>
    </submittedName>
</protein>
<evidence type="ECO:0000259" key="2">
    <source>
        <dbReference type="PROSITE" id="PS50994"/>
    </source>
</evidence>
<dbReference type="GO" id="GO:0032196">
    <property type="term" value="P:transposition"/>
    <property type="evidence" value="ECO:0007669"/>
    <property type="project" value="TreeGrafter"/>
</dbReference>
<dbReference type="GO" id="GO:0004803">
    <property type="term" value="F:transposase activity"/>
    <property type="evidence" value="ECO:0007669"/>
    <property type="project" value="TreeGrafter"/>
</dbReference>
<comment type="caution">
    <text evidence="3">The sequence shown here is derived from an EMBL/GenBank/DDBJ whole genome shotgun (WGS) entry which is preliminary data.</text>
</comment>
<organism evidence="3 4">
    <name type="scientific">Acidisoma silvae</name>
    <dbReference type="NCBI Taxonomy" id="2802396"/>
    <lineage>
        <taxon>Bacteria</taxon>
        <taxon>Pseudomonadati</taxon>
        <taxon>Pseudomonadota</taxon>
        <taxon>Alphaproteobacteria</taxon>
        <taxon>Acetobacterales</taxon>
        <taxon>Acidocellaceae</taxon>
        <taxon>Acidisoma</taxon>
    </lineage>
</organism>
<dbReference type="PANTHER" id="PTHR10948:SF23">
    <property type="entry name" value="TRANSPOSASE INSI FOR INSERTION SEQUENCE ELEMENT IS30A-RELATED"/>
    <property type="match status" value="1"/>
</dbReference>
<feature type="domain" description="Integrase catalytic" evidence="2">
    <location>
        <begin position="173"/>
        <end position="322"/>
    </location>
</feature>